<comment type="caution">
    <text evidence="2">The sequence shown here is derived from an EMBL/GenBank/DDBJ whole genome shotgun (WGS) entry which is preliminary data.</text>
</comment>
<dbReference type="GO" id="GO:0016747">
    <property type="term" value="F:acyltransferase activity, transferring groups other than amino-acyl groups"/>
    <property type="evidence" value="ECO:0007669"/>
    <property type="project" value="InterPro"/>
</dbReference>
<name>A0A0R2CZ06_9LACO</name>
<accession>A0A0R2CZ06</accession>
<protein>
    <submittedName>
        <fullName evidence="2">Acetyltransferase</fullName>
    </submittedName>
</protein>
<dbReference type="Proteomes" id="UP000051015">
    <property type="component" value="Unassembled WGS sequence"/>
</dbReference>
<keyword evidence="2" id="KW-0808">Transferase</keyword>
<dbReference type="InterPro" id="IPR000182">
    <property type="entry name" value="GNAT_dom"/>
</dbReference>
<dbReference type="PATRIC" id="fig|1423725.3.peg.197"/>
<dbReference type="SUPFAM" id="SSF55729">
    <property type="entry name" value="Acyl-CoA N-acyltransferases (Nat)"/>
    <property type="match status" value="1"/>
</dbReference>
<evidence type="ECO:0000313" key="2">
    <source>
        <dbReference type="EMBL" id="KRM97085.1"/>
    </source>
</evidence>
<gene>
    <name evidence="2" type="ORF">FC19_GL000193</name>
</gene>
<proteinExistence type="predicted"/>
<dbReference type="Gene3D" id="3.40.630.30">
    <property type="match status" value="1"/>
</dbReference>
<dbReference type="OrthoDB" id="1821130at2"/>
<dbReference type="AlphaFoldDB" id="A0A0R2CZ06"/>
<evidence type="ECO:0000313" key="3">
    <source>
        <dbReference type="Proteomes" id="UP000051015"/>
    </source>
</evidence>
<organism evidence="2 3">
    <name type="scientific">Liquorilactobacillus aquaticus DSM 21051</name>
    <dbReference type="NCBI Taxonomy" id="1423725"/>
    <lineage>
        <taxon>Bacteria</taxon>
        <taxon>Bacillati</taxon>
        <taxon>Bacillota</taxon>
        <taxon>Bacilli</taxon>
        <taxon>Lactobacillales</taxon>
        <taxon>Lactobacillaceae</taxon>
        <taxon>Liquorilactobacillus</taxon>
    </lineage>
</organism>
<evidence type="ECO:0000259" key="1">
    <source>
        <dbReference type="PROSITE" id="PS51186"/>
    </source>
</evidence>
<keyword evidence="3" id="KW-1185">Reference proteome</keyword>
<dbReference type="EMBL" id="AYZD01000009">
    <property type="protein sequence ID" value="KRM97085.1"/>
    <property type="molecule type" value="Genomic_DNA"/>
</dbReference>
<dbReference type="CDD" id="cd04301">
    <property type="entry name" value="NAT_SF"/>
    <property type="match status" value="1"/>
</dbReference>
<reference evidence="2 3" key="1">
    <citation type="journal article" date="2015" name="Genome Announc.">
        <title>Expanding the biotechnology potential of lactobacilli through comparative genomics of 213 strains and associated genera.</title>
        <authorList>
            <person name="Sun Z."/>
            <person name="Harris H.M."/>
            <person name="McCann A."/>
            <person name="Guo C."/>
            <person name="Argimon S."/>
            <person name="Zhang W."/>
            <person name="Yang X."/>
            <person name="Jeffery I.B."/>
            <person name="Cooney J.C."/>
            <person name="Kagawa T.F."/>
            <person name="Liu W."/>
            <person name="Song Y."/>
            <person name="Salvetti E."/>
            <person name="Wrobel A."/>
            <person name="Rasinkangas P."/>
            <person name="Parkhill J."/>
            <person name="Rea M.C."/>
            <person name="O'Sullivan O."/>
            <person name="Ritari J."/>
            <person name="Douillard F.P."/>
            <person name="Paul Ross R."/>
            <person name="Yang R."/>
            <person name="Briner A.E."/>
            <person name="Felis G.E."/>
            <person name="de Vos W.M."/>
            <person name="Barrangou R."/>
            <person name="Klaenhammer T.R."/>
            <person name="Caufield P.W."/>
            <person name="Cui Y."/>
            <person name="Zhang H."/>
            <person name="O'Toole P.W."/>
        </authorList>
    </citation>
    <scope>NUCLEOTIDE SEQUENCE [LARGE SCALE GENOMIC DNA]</scope>
    <source>
        <strain evidence="2 3">DSM 21051</strain>
    </source>
</reference>
<sequence>MTAELRNIKQIKIRKMSLRDYDSAYLLWKRTSGMHLREAEDNFTEISRLIKFNPDLCFVAEFKHRIIGTVMGATDGRRGKVYHLAIDGDFRNLKLASNLLDRVYVRLKEVGIRKISICVMKNNQIGENFWEHCGFQKRTDINYFDRFL</sequence>
<feature type="domain" description="N-acetyltransferase" evidence="1">
    <location>
        <begin position="11"/>
        <end position="148"/>
    </location>
</feature>
<dbReference type="STRING" id="1423725.FC19_GL000193"/>
<dbReference type="Pfam" id="PF00583">
    <property type="entry name" value="Acetyltransf_1"/>
    <property type="match status" value="1"/>
</dbReference>
<dbReference type="RefSeq" id="WP_057875270.1">
    <property type="nucleotide sequence ID" value="NZ_AYZD01000009.1"/>
</dbReference>
<dbReference type="PROSITE" id="PS51186">
    <property type="entry name" value="GNAT"/>
    <property type="match status" value="1"/>
</dbReference>
<dbReference type="InterPro" id="IPR016181">
    <property type="entry name" value="Acyl_CoA_acyltransferase"/>
</dbReference>